<comment type="caution">
    <text evidence="1">The sequence shown here is derived from an EMBL/GenBank/DDBJ whole genome shotgun (WGS) entry which is preliminary data.</text>
</comment>
<sequence length="126" mass="14549">MQVNPWPRGKVLGGCSVLNFMMFVRGNKRDFDSWAYDYGAHGWSYKEVLPYFKSIETFNVEEFADNGYHGHKGELPIGYPNTKTVLSDVFLEAGKELGYDYVDYNGPTQTGKYTLFQIIQLWPDDR</sequence>
<organism evidence="1 2">
    <name type="scientific">Ixodes persulcatus</name>
    <name type="common">Taiga tick</name>
    <dbReference type="NCBI Taxonomy" id="34615"/>
    <lineage>
        <taxon>Eukaryota</taxon>
        <taxon>Metazoa</taxon>
        <taxon>Ecdysozoa</taxon>
        <taxon>Arthropoda</taxon>
        <taxon>Chelicerata</taxon>
        <taxon>Arachnida</taxon>
        <taxon>Acari</taxon>
        <taxon>Parasitiformes</taxon>
        <taxon>Ixodida</taxon>
        <taxon>Ixodoidea</taxon>
        <taxon>Ixodidae</taxon>
        <taxon>Ixodinae</taxon>
        <taxon>Ixodes</taxon>
    </lineage>
</organism>
<dbReference type="Proteomes" id="UP000805193">
    <property type="component" value="Unassembled WGS sequence"/>
</dbReference>
<dbReference type="EMBL" id="JABSTQ010011446">
    <property type="protein sequence ID" value="KAG0411284.1"/>
    <property type="molecule type" value="Genomic_DNA"/>
</dbReference>
<reference evidence="1 2" key="1">
    <citation type="journal article" date="2020" name="Cell">
        <title>Large-Scale Comparative Analyses of Tick Genomes Elucidate Their Genetic Diversity and Vector Capacities.</title>
        <authorList>
            <consortium name="Tick Genome and Microbiome Consortium (TIGMIC)"/>
            <person name="Jia N."/>
            <person name="Wang J."/>
            <person name="Shi W."/>
            <person name="Du L."/>
            <person name="Sun Y."/>
            <person name="Zhan W."/>
            <person name="Jiang J.F."/>
            <person name="Wang Q."/>
            <person name="Zhang B."/>
            <person name="Ji P."/>
            <person name="Bell-Sakyi L."/>
            <person name="Cui X.M."/>
            <person name="Yuan T.T."/>
            <person name="Jiang B.G."/>
            <person name="Yang W.F."/>
            <person name="Lam T.T."/>
            <person name="Chang Q.C."/>
            <person name="Ding S.J."/>
            <person name="Wang X.J."/>
            <person name="Zhu J.G."/>
            <person name="Ruan X.D."/>
            <person name="Zhao L."/>
            <person name="Wei J.T."/>
            <person name="Ye R.Z."/>
            <person name="Que T.C."/>
            <person name="Du C.H."/>
            <person name="Zhou Y.H."/>
            <person name="Cheng J.X."/>
            <person name="Dai P.F."/>
            <person name="Guo W.B."/>
            <person name="Han X.H."/>
            <person name="Huang E.J."/>
            <person name="Li L.F."/>
            <person name="Wei W."/>
            <person name="Gao Y.C."/>
            <person name="Liu J.Z."/>
            <person name="Shao H.Z."/>
            <person name="Wang X."/>
            <person name="Wang C.C."/>
            <person name="Yang T.C."/>
            <person name="Huo Q.B."/>
            <person name="Li W."/>
            <person name="Chen H.Y."/>
            <person name="Chen S.E."/>
            <person name="Zhou L.G."/>
            <person name="Ni X.B."/>
            <person name="Tian J.H."/>
            <person name="Sheng Y."/>
            <person name="Liu T."/>
            <person name="Pan Y.S."/>
            <person name="Xia L.Y."/>
            <person name="Li J."/>
            <person name="Zhao F."/>
            <person name="Cao W.C."/>
        </authorList>
    </citation>
    <scope>NUCLEOTIDE SEQUENCE [LARGE SCALE GENOMIC DNA]</scope>
    <source>
        <strain evidence="1">Iper-2018</strain>
    </source>
</reference>
<evidence type="ECO:0000313" key="2">
    <source>
        <dbReference type="Proteomes" id="UP000805193"/>
    </source>
</evidence>
<keyword evidence="2" id="KW-1185">Reference proteome</keyword>
<accession>A0AC60NWQ8</accession>
<proteinExistence type="predicted"/>
<protein>
    <submittedName>
        <fullName evidence="1">Uncharacterized protein</fullName>
    </submittedName>
</protein>
<name>A0AC60NWQ8_IXOPE</name>
<evidence type="ECO:0000313" key="1">
    <source>
        <dbReference type="EMBL" id="KAG0411284.1"/>
    </source>
</evidence>
<gene>
    <name evidence="1" type="ORF">HPB47_011581</name>
</gene>